<feature type="domain" description="CN hydrolase" evidence="2">
    <location>
        <begin position="4"/>
        <end position="263"/>
    </location>
</feature>
<name>A0A5C9A1N9_9GAMM</name>
<dbReference type="InterPro" id="IPR050345">
    <property type="entry name" value="Aliph_Amidase/BUP"/>
</dbReference>
<dbReference type="AlphaFoldDB" id="A0A5C9A1N9"/>
<dbReference type="FunFam" id="3.60.110.10:FF:000010">
    <property type="entry name" value="Carbon-nitrogen hydrolase"/>
    <property type="match status" value="1"/>
</dbReference>
<proteinExistence type="predicted"/>
<dbReference type="Pfam" id="PF00795">
    <property type="entry name" value="CN_hydrolase"/>
    <property type="match status" value="1"/>
</dbReference>
<dbReference type="Proteomes" id="UP000321933">
    <property type="component" value="Unassembled WGS sequence"/>
</dbReference>
<accession>A0A5C9A1N9</accession>
<dbReference type="PROSITE" id="PS50263">
    <property type="entry name" value="CN_HYDROLASE"/>
    <property type="match status" value="1"/>
</dbReference>
<dbReference type="PANTHER" id="PTHR43674">
    <property type="entry name" value="NITRILASE C965.09-RELATED"/>
    <property type="match status" value="1"/>
</dbReference>
<protein>
    <submittedName>
        <fullName evidence="3">Carbon-nitrogen hydrolase</fullName>
    </submittedName>
</protein>
<keyword evidence="4" id="KW-1185">Reference proteome</keyword>
<evidence type="ECO:0000313" key="3">
    <source>
        <dbReference type="EMBL" id="TXS94678.1"/>
    </source>
</evidence>
<reference evidence="3 4" key="1">
    <citation type="submission" date="2019-08" db="EMBL/GenBank/DDBJ databases">
        <title>Parahaliea maris sp. nov., isolated from the surface seawater.</title>
        <authorList>
            <person name="Liu Y."/>
        </authorList>
    </citation>
    <scope>NUCLEOTIDE SEQUENCE [LARGE SCALE GENOMIC DNA]</scope>
    <source>
        <strain evidence="3 4">S2-26</strain>
    </source>
</reference>
<evidence type="ECO:0000313" key="4">
    <source>
        <dbReference type="Proteomes" id="UP000321933"/>
    </source>
</evidence>
<dbReference type="GO" id="GO:0050126">
    <property type="term" value="F:N-carbamoylputrescine amidase activity"/>
    <property type="evidence" value="ECO:0007669"/>
    <property type="project" value="TreeGrafter"/>
</dbReference>
<evidence type="ECO:0000259" key="2">
    <source>
        <dbReference type="PROSITE" id="PS50263"/>
    </source>
</evidence>
<dbReference type="InterPro" id="IPR003010">
    <property type="entry name" value="C-N_Hydrolase"/>
</dbReference>
<dbReference type="SUPFAM" id="SSF56317">
    <property type="entry name" value="Carbon-nitrogen hydrolase"/>
    <property type="match status" value="1"/>
</dbReference>
<sequence>MNTLVVGVVQQTCSDDTDANLQRSIDGIRAAAAEGAKLVVLQELHRSRYFCQQEDTDLFDLAETIPGPSTDALGAVAKELGVVIVSSLFERRAPGLYHNTAVVLESDGSIAGLYRKMHIPDDPGYYEKFYFTPGDLGFEPIQTSVGCLGVLVCWDQWFPEGARLMAMAGAQMLIYPTAIGWDPNDDEAEQKRQRDAWITIQRSHAVANGLPVISVNRTGHEPDPAGGAGARFWGSSFVAGPQGEILWQASEHEETVALVDIDLARSESVRRIWPYLRDRRVDHYGDLTKLYRR</sequence>
<dbReference type="PANTHER" id="PTHR43674:SF2">
    <property type="entry name" value="BETA-UREIDOPROPIONASE"/>
    <property type="match status" value="1"/>
</dbReference>
<dbReference type="CDD" id="cd07573">
    <property type="entry name" value="CPA"/>
    <property type="match status" value="1"/>
</dbReference>
<dbReference type="Gene3D" id="3.60.110.10">
    <property type="entry name" value="Carbon-nitrogen hydrolase"/>
    <property type="match status" value="1"/>
</dbReference>
<organism evidence="3 4">
    <name type="scientific">Parahaliea aestuarii</name>
    <dbReference type="NCBI Taxonomy" id="1852021"/>
    <lineage>
        <taxon>Bacteria</taxon>
        <taxon>Pseudomonadati</taxon>
        <taxon>Pseudomonadota</taxon>
        <taxon>Gammaproteobacteria</taxon>
        <taxon>Cellvibrionales</taxon>
        <taxon>Halieaceae</taxon>
        <taxon>Parahaliea</taxon>
    </lineage>
</organism>
<dbReference type="InterPro" id="IPR036526">
    <property type="entry name" value="C-N_Hydrolase_sf"/>
</dbReference>
<dbReference type="RefSeq" id="WP_148062520.1">
    <property type="nucleotide sequence ID" value="NZ_VRYZ01000001.1"/>
</dbReference>
<dbReference type="OrthoDB" id="9803803at2"/>
<evidence type="ECO:0000256" key="1">
    <source>
        <dbReference type="ARBA" id="ARBA00022801"/>
    </source>
</evidence>
<comment type="caution">
    <text evidence="3">The sequence shown here is derived from an EMBL/GenBank/DDBJ whole genome shotgun (WGS) entry which is preliminary data.</text>
</comment>
<gene>
    <name evidence="3" type="ORF">FVW59_01840</name>
</gene>
<dbReference type="EMBL" id="VRYZ01000001">
    <property type="protein sequence ID" value="TXS94678.1"/>
    <property type="molecule type" value="Genomic_DNA"/>
</dbReference>
<dbReference type="GO" id="GO:0033388">
    <property type="term" value="P:putrescine biosynthetic process from arginine"/>
    <property type="evidence" value="ECO:0007669"/>
    <property type="project" value="TreeGrafter"/>
</dbReference>
<keyword evidence="1 3" id="KW-0378">Hydrolase</keyword>